<keyword evidence="4" id="KW-0820">tRNA-binding</keyword>
<keyword evidence="10" id="KW-1015">Disulfide bond</keyword>
<sequence length="264" mass="29879">MESFFVIDFSYWNPGIGHYARKDWQEHIDTVLHRPRLLRARDLSKDQTYYLSSMPESSLTRALFPLGEMLKKEVRKLASNWGLPTAVKEESMGVCFVGEKRKFNEFLSRYIPPNPGPIIDMTNFQQIATHQGLWNYTIGQGAKIRGCRTRMFVAKKDPETNTVFVVPGSQHPALHVNTIHVSDFDWIWTNSPPKGLQQPSGMTAQVKYRHCMESEDCVLHGDGNGLRITLGTPQKGIAPGQVAVLYLHDWCLGCGVINGAEFKE</sequence>
<reference evidence="15" key="2">
    <citation type="submission" date="2015-01" db="EMBL/GenBank/DDBJ databases">
        <title>Evolutionary Origins and Diversification of the Mycorrhizal Mutualists.</title>
        <authorList>
            <consortium name="DOE Joint Genome Institute"/>
            <consortium name="Mycorrhizal Genomics Consortium"/>
            <person name="Kohler A."/>
            <person name="Kuo A."/>
            <person name="Nagy L.G."/>
            <person name="Floudas D."/>
            <person name="Copeland A."/>
            <person name="Barry K.W."/>
            <person name="Cichocki N."/>
            <person name="Veneault-Fourrey C."/>
            <person name="LaButti K."/>
            <person name="Lindquist E.A."/>
            <person name="Lipzen A."/>
            <person name="Lundell T."/>
            <person name="Morin E."/>
            <person name="Murat C."/>
            <person name="Riley R."/>
            <person name="Ohm R."/>
            <person name="Sun H."/>
            <person name="Tunlid A."/>
            <person name="Henrissat B."/>
            <person name="Grigoriev I.V."/>
            <person name="Hibbett D.S."/>
            <person name="Martin F."/>
        </authorList>
    </citation>
    <scope>NUCLEOTIDE SEQUENCE [LARGE SCALE GENOMIC DNA]</scope>
    <source>
        <strain evidence="15">Marx 270</strain>
    </source>
</reference>
<dbReference type="EMBL" id="KN831946">
    <property type="protein sequence ID" value="KIO13578.1"/>
    <property type="molecule type" value="Genomic_DNA"/>
</dbReference>
<dbReference type="AlphaFoldDB" id="A0A0C3JWQ5"/>
<dbReference type="EC" id="2.8.1.14" evidence="3"/>
<evidence type="ECO:0000256" key="11">
    <source>
        <dbReference type="ARBA" id="ARBA00049564"/>
    </source>
</evidence>
<feature type="domain" description="tRNA-specific 2-thiouridylase MnmA-like central" evidence="13">
    <location>
        <begin position="105"/>
        <end position="166"/>
    </location>
</feature>
<dbReference type="SUPFAM" id="SSF52402">
    <property type="entry name" value="Adenine nucleotide alpha hydrolases-like"/>
    <property type="match status" value="1"/>
</dbReference>
<dbReference type="InterPro" id="IPR014729">
    <property type="entry name" value="Rossmann-like_a/b/a_fold"/>
</dbReference>
<dbReference type="Gene3D" id="2.30.30.280">
    <property type="entry name" value="Adenine nucleotide alpha hydrolases-like domains"/>
    <property type="match status" value="1"/>
</dbReference>
<dbReference type="OrthoDB" id="3685at2759"/>
<evidence type="ECO:0000313" key="15">
    <source>
        <dbReference type="Proteomes" id="UP000054217"/>
    </source>
</evidence>
<comment type="catalytic activity">
    <reaction evidence="11">
        <text>5-taurinomethyluridine(34) in tRNA + S-sulfanyl-L-cysteinyl-[protein] + AH2 + ATP = 5-taurinomethyl-2-thiouridine(34) in tRNA + L-cysteinyl-[protein] + A + AMP + diphosphate + H(+)</text>
        <dbReference type="Rhea" id="RHEA:47040"/>
        <dbReference type="Rhea" id="RHEA-COMP:10131"/>
        <dbReference type="Rhea" id="RHEA-COMP:11726"/>
        <dbReference type="Rhea" id="RHEA-COMP:11732"/>
        <dbReference type="Rhea" id="RHEA-COMP:11733"/>
        <dbReference type="ChEBI" id="CHEBI:13193"/>
        <dbReference type="ChEBI" id="CHEBI:15378"/>
        <dbReference type="ChEBI" id="CHEBI:17499"/>
        <dbReference type="ChEBI" id="CHEBI:29950"/>
        <dbReference type="ChEBI" id="CHEBI:30616"/>
        <dbReference type="ChEBI" id="CHEBI:33019"/>
        <dbReference type="ChEBI" id="CHEBI:61963"/>
        <dbReference type="ChEBI" id="CHEBI:87171"/>
        <dbReference type="ChEBI" id="CHEBI:87172"/>
        <dbReference type="ChEBI" id="CHEBI:456215"/>
        <dbReference type="EC" id="2.8.1.14"/>
    </reaction>
</comment>
<evidence type="ECO:0000256" key="6">
    <source>
        <dbReference type="ARBA" id="ARBA00022694"/>
    </source>
</evidence>
<dbReference type="InterPro" id="IPR046885">
    <property type="entry name" value="MnmA-like_C"/>
</dbReference>
<accession>A0A0C3JWQ5</accession>
<dbReference type="InterPro" id="IPR023382">
    <property type="entry name" value="MnmA-like_central_sf"/>
</dbReference>
<dbReference type="Proteomes" id="UP000054217">
    <property type="component" value="Unassembled WGS sequence"/>
</dbReference>
<evidence type="ECO:0000256" key="7">
    <source>
        <dbReference type="ARBA" id="ARBA00022741"/>
    </source>
</evidence>
<evidence type="ECO:0000256" key="8">
    <source>
        <dbReference type="ARBA" id="ARBA00022840"/>
    </source>
</evidence>
<dbReference type="Pfam" id="PF03054">
    <property type="entry name" value="tRNA_Me_trans"/>
    <property type="match status" value="1"/>
</dbReference>
<dbReference type="FunFam" id="2.30.30.280:FF:000001">
    <property type="entry name" value="tRNA-specific 2-thiouridylase MnmA"/>
    <property type="match status" value="1"/>
</dbReference>
<dbReference type="Pfam" id="PF20259">
    <property type="entry name" value="tRNA_Me_trans_M"/>
    <property type="match status" value="1"/>
</dbReference>
<evidence type="ECO:0000259" key="12">
    <source>
        <dbReference type="Pfam" id="PF20258"/>
    </source>
</evidence>
<feature type="domain" description="tRNA-specific 2-thiouridylase MnmA-like C-terminal" evidence="12">
    <location>
        <begin position="178"/>
        <end position="257"/>
    </location>
</feature>
<name>A0A0C3JWQ5_PISTI</name>
<dbReference type="Gene3D" id="2.40.30.10">
    <property type="entry name" value="Translation factors"/>
    <property type="match status" value="1"/>
</dbReference>
<dbReference type="Gene3D" id="3.40.50.620">
    <property type="entry name" value="HUPs"/>
    <property type="match status" value="1"/>
</dbReference>
<dbReference type="GO" id="GO:0016783">
    <property type="term" value="F:sulfurtransferase activity"/>
    <property type="evidence" value="ECO:0007669"/>
    <property type="project" value="InterPro"/>
</dbReference>
<evidence type="ECO:0000256" key="3">
    <source>
        <dbReference type="ARBA" id="ARBA00011953"/>
    </source>
</evidence>
<keyword evidence="5" id="KW-0808">Transferase</keyword>
<dbReference type="FunCoup" id="A0A0C3JWQ5">
    <property type="interactions" value="386"/>
</dbReference>
<proteinExistence type="inferred from homology"/>
<organism evidence="14 15">
    <name type="scientific">Pisolithus tinctorius Marx 270</name>
    <dbReference type="NCBI Taxonomy" id="870435"/>
    <lineage>
        <taxon>Eukaryota</taxon>
        <taxon>Fungi</taxon>
        <taxon>Dikarya</taxon>
        <taxon>Basidiomycota</taxon>
        <taxon>Agaricomycotina</taxon>
        <taxon>Agaricomycetes</taxon>
        <taxon>Agaricomycetidae</taxon>
        <taxon>Boletales</taxon>
        <taxon>Sclerodermatineae</taxon>
        <taxon>Pisolithaceae</taxon>
        <taxon>Pisolithus</taxon>
    </lineage>
</organism>
<comment type="similarity">
    <text evidence="2">Belongs to the MnmA/TRMU family.</text>
</comment>
<evidence type="ECO:0000259" key="13">
    <source>
        <dbReference type="Pfam" id="PF20259"/>
    </source>
</evidence>
<evidence type="ECO:0000256" key="4">
    <source>
        <dbReference type="ARBA" id="ARBA00022555"/>
    </source>
</evidence>
<evidence type="ECO:0000256" key="5">
    <source>
        <dbReference type="ARBA" id="ARBA00022679"/>
    </source>
</evidence>
<dbReference type="GO" id="GO:0005524">
    <property type="term" value="F:ATP binding"/>
    <property type="evidence" value="ECO:0007669"/>
    <property type="project" value="UniProtKB-KW"/>
</dbReference>
<dbReference type="GO" id="GO:0000049">
    <property type="term" value="F:tRNA binding"/>
    <property type="evidence" value="ECO:0007669"/>
    <property type="project" value="UniProtKB-KW"/>
</dbReference>
<dbReference type="InParanoid" id="A0A0C3JWQ5"/>
<dbReference type="GO" id="GO:0002143">
    <property type="term" value="P:tRNA wobble position uridine thiolation"/>
    <property type="evidence" value="ECO:0007669"/>
    <property type="project" value="TreeGrafter"/>
</dbReference>
<dbReference type="InterPro" id="IPR046884">
    <property type="entry name" value="MnmA-like_central"/>
</dbReference>
<evidence type="ECO:0000313" key="14">
    <source>
        <dbReference type="EMBL" id="KIO13578.1"/>
    </source>
</evidence>
<keyword evidence="8" id="KW-0067">ATP-binding</keyword>
<keyword evidence="9" id="KW-0694">RNA-binding</keyword>
<keyword evidence="6" id="KW-0819">tRNA processing</keyword>
<gene>
    <name evidence="14" type="ORF">M404DRAFT_993135</name>
</gene>
<reference evidence="14 15" key="1">
    <citation type="submission" date="2014-04" db="EMBL/GenBank/DDBJ databases">
        <authorList>
            <consortium name="DOE Joint Genome Institute"/>
            <person name="Kuo A."/>
            <person name="Kohler A."/>
            <person name="Costa M.D."/>
            <person name="Nagy L.G."/>
            <person name="Floudas D."/>
            <person name="Copeland A."/>
            <person name="Barry K.W."/>
            <person name="Cichocki N."/>
            <person name="Veneault-Fourrey C."/>
            <person name="LaButti K."/>
            <person name="Lindquist E.A."/>
            <person name="Lipzen A."/>
            <person name="Lundell T."/>
            <person name="Morin E."/>
            <person name="Murat C."/>
            <person name="Sun H."/>
            <person name="Tunlid A."/>
            <person name="Henrissat B."/>
            <person name="Grigoriev I.V."/>
            <person name="Hibbett D.S."/>
            <person name="Martin F."/>
            <person name="Nordberg H.P."/>
            <person name="Cantor M.N."/>
            <person name="Hua S.X."/>
        </authorList>
    </citation>
    <scope>NUCLEOTIDE SEQUENCE [LARGE SCALE GENOMIC DNA]</scope>
    <source>
        <strain evidence="14 15">Marx 270</strain>
    </source>
</reference>
<comment type="function">
    <text evidence="1">Catalyzes the 2-thiolation of uridine at the wobble position (U34) of mitochondrial tRNA(Lys), tRNA(Glu) and tRNA(Gln). Required for the formation of 5-taurinomethyl-2-thiouridine (tm5s2U) of mitochondrial tRNA(Lys), tRNA(Glu), and tRNA(Gln) at the wobble position. ATP is required to activate the C2 atom of the wobble base.</text>
</comment>
<keyword evidence="7" id="KW-0547">Nucleotide-binding</keyword>
<evidence type="ECO:0000256" key="1">
    <source>
        <dbReference type="ARBA" id="ARBA00003986"/>
    </source>
</evidence>
<dbReference type="PANTHER" id="PTHR11933">
    <property type="entry name" value="TRNA 5-METHYLAMINOMETHYL-2-THIOURIDYLATE -METHYLTRANSFERASE"/>
    <property type="match status" value="1"/>
</dbReference>
<dbReference type="HOGENOM" id="CLU_035188_4_0_1"/>
<evidence type="ECO:0000256" key="9">
    <source>
        <dbReference type="ARBA" id="ARBA00022884"/>
    </source>
</evidence>
<evidence type="ECO:0000256" key="2">
    <source>
        <dbReference type="ARBA" id="ARBA00006191"/>
    </source>
</evidence>
<dbReference type="Pfam" id="PF20258">
    <property type="entry name" value="tRNA_Me_trans_C"/>
    <property type="match status" value="1"/>
</dbReference>
<keyword evidence="15" id="KW-1185">Reference proteome</keyword>
<dbReference type="PANTHER" id="PTHR11933:SF5">
    <property type="entry name" value="MITOCHONDRIAL TRNA-SPECIFIC 2-THIOURIDYLASE 1"/>
    <property type="match status" value="1"/>
</dbReference>
<evidence type="ECO:0000256" key="10">
    <source>
        <dbReference type="ARBA" id="ARBA00023157"/>
    </source>
</evidence>
<protein>
    <recommendedName>
        <fullName evidence="3">tRNA-5-taurinomethyluridine 2-sulfurtransferase</fullName>
        <ecNumber evidence="3">2.8.1.14</ecNumber>
    </recommendedName>
</protein>
<dbReference type="STRING" id="870435.A0A0C3JWQ5"/>
<dbReference type="GO" id="GO:0005739">
    <property type="term" value="C:mitochondrion"/>
    <property type="evidence" value="ECO:0007669"/>
    <property type="project" value="TreeGrafter"/>
</dbReference>